<dbReference type="RefSeq" id="WP_107684680.1">
    <property type="nucleotide sequence ID" value="NZ_PZKL01000045.1"/>
</dbReference>
<dbReference type="PANTHER" id="PTHR35272:SF3">
    <property type="entry name" value="THIOL:DISULFIDE INTERCHANGE PROTEIN DSBC"/>
    <property type="match status" value="1"/>
</dbReference>
<evidence type="ECO:0000256" key="1">
    <source>
        <dbReference type="SAM" id="SignalP"/>
    </source>
</evidence>
<dbReference type="Pfam" id="PF13098">
    <property type="entry name" value="Thioredoxin_2"/>
    <property type="match status" value="1"/>
</dbReference>
<dbReference type="AlphaFoldDB" id="A0A2T4MWW7"/>
<dbReference type="SUPFAM" id="SSF52833">
    <property type="entry name" value="Thioredoxin-like"/>
    <property type="match status" value="1"/>
</dbReference>
<dbReference type="InterPro" id="IPR051470">
    <property type="entry name" value="Thiol:disulfide_interchange"/>
</dbReference>
<sequence length="289" mass="31143">MKKQQLSKAFAIGVMSIAFAGSAFASTAVGDSAEKAAVESVFVAKDAPKNSLLAKIKSKFGDDIPVVQVAPFAENDLVLIRLVDGSLMYTNDNADYLIAASAGSQPQVYTRDMDKEKVTNLSSAKLNDFNKLLLSGITETIDVKAKNEKHTVYAFVDAACHYCQVLSENLDDYTKLGISFKFVPFPIFGEASETALSKIMSYPADQRFAKLKSSEQFFKENKGQKMDFEKMGISDAKGESKATVARSKQIGMAIGVTGTPGLVLSNGELISGLMSPEALISKLESAEKK</sequence>
<dbReference type="Gene3D" id="3.40.30.10">
    <property type="entry name" value="Glutaredoxin"/>
    <property type="match status" value="1"/>
</dbReference>
<dbReference type="EMBL" id="PZKL01000045">
    <property type="protein sequence ID" value="PTH79055.1"/>
    <property type="molecule type" value="Genomic_DNA"/>
</dbReference>
<dbReference type="Proteomes" id="UP000241986">
    <property type="component" value="Unassembled WGS sequence"/>
</dbReference>
<organism evidence="3 4">
    <name type="scientific">Aeromonas veronii</name>
    <dbReference type="NCBI Taxonomy" id="654"/>
    <lineage>
        <taxon>Bacteria</taxon>
        <taxon>Pseudomonadati</taxon>
        <taxon>Pseudomonadota</taxon>
        <taxon>Gammaproteobacteria</taxon>
        <taxon>Aeromonadales</taxon>
        <taxon>Aeromonadaceae</taxon>
        <taxon>Aeromonas</taxon>
    </lineage>
</organism>
<evidence type="ECO:0000313" key="3">
    <source>
        <dbReference type="EMBL" id="PTH79055.1"/>
    </source>
</evidence>
<feature type="chain" id="PRO_5015693343" description="Thioredoxin-like fold domain-containing protein" evidence="1">
    <location>
        <begin position="26"/>
        <end position="289"/>
    </location>
</feature>
<dbReference type="InterPro" id="IPR012336">
    <property type="entry name" value="Thioredoxin-like_fold"/>
</dbReference>
<evidence type="ECO:0000259" key="2">
    <source>
        <dbReference type="Pfam" id="PF13098"/>
    </source>
</evidence>
<keyword evidence="1" id="KW-0732">Signal</keyword>
<feature type="signal peptide" evidence="1">
    <location>
        <begin position="1"/>
        <end position="25"/>
    </location>
</feature>
<comment type="caution">
    <text evidence="3">The sequence shown here is derived from an EMBL/GenBank/DDBJ whole genome shotgun (WGS) entry which is preliminary data.</text>
</comment>
<dbReference type="InterPro" id="IPR036249">
    <property type="entry name" value="Thioredoxin-like_sf"/>
</dbReference>
<protein>
    <recommendedName>
        <fullName evidence="2">Thioredoxin-like fold domain-containing protein</fullName>
    </recommendedName>
</protein>
<name>A0A2T4MWW7_AERVE</name>
<accession>A0A2T4MWW7</accession>
<gene>
    <name evidence="3" type="ORF">DAA48_21700</name>
</gene>
<dbReference type="PANTHER" id="PTHR35272">
    <property type="entry name" value="THIOL:DISULFIDE INTERCHANGE PROTEIN DSBC-RELATED"/>
    <property type="match status" value="1"/>
</dbReference>
<reference evidence="3 4" key="1">
    <citation type="submission" date="2018-03" db="EMBL/GenBank/DDBJ databases">
        <title>Aeromonas veronii whole genome sequencing and analysis.</title>
        <authorList>
            <person name="Xie H."/>
            <person name="Liu T."/>
            <person name="Wang K."/>
        </authorList>
    </citation>
    <scope>NUCLEOTIDE SEQUENCE [LARGE SCALE GENOMIC DNA]</scope>
    <source>
        <strain evidence="3 4">XH.VA.1</strain>
    </source>
</reference>
<evidence type="ECO:0000313" key="4">
    <source>
        <dbReference type="Proteomes" id="UP000241986"/>
    </source>
</evidence>
<feature type="domain" description="Thioredoxin-like fold" evidence="2">
    <location>
        <begin position="145"/>
        <end position="281"/>
    </location>
</feature>
<proteinExistence type="predicted"/>